<keyword evidence="4" id="KW-1185">Reference proteome</keyword>
<organism evidence="3 4">
    <name type="scientific">Capnocytophaga granulosa</name>
    <dbReference type="NCBI Taxonomy" id="45242"/>
    <lineage>
        <taxon>Bacteria</taxon>
        <taxon>Pseudomonadati</taxon>
        <taxon>Bacteroidota</taxon>
        <taxon>Flavobacteriia</taxon>
        <taxon>Flavobacteriales</taxon>
        <taxon>Flavobacteriaceae</taxon>
        <taxon>Capnocytophaga</taxon>
    </lineage>
</organism>
<dbReference type="EMBL" id="FNND01000001">
    <property type="protein sequence ID" value="SDW04573.1"/>
    <property type="molecule type" value="Genomic_DNA"/>
</dbReference>
<evidence type="ECO:0000313" key="4">
    <source>
        <dbReference type="Proteomes" id="UP000182771"/>
    </source>
</evidence>
<proteinExistence type="predicted"/>
<feature type="transmembrane region" description="Helical" evidence="2">
    <location>
        <begin position="24"/>
        <end position="44"/>
    </location>
</feature>
<keyword evidence="2" id="KW-1133">Transmembrane helix</keyword>
<feature type="region of interest" description="Disordered" evidence="1">
    <location>
        <begin position="104"/>
        <end position="154"/>
    </location>
</feature>
<evidence type="ECO:0000256" key="2">
    <source>
        <dbReference type="SAM" id="Phobius"/>
    </source>
</evidence>
<protein>
    <submittedName>
        <fullName evidence="3">Uncharacterized membrane protein YhaH, DUF805 family</fullName>
    </submittedName>
</protein>
<sequence length="154" mass="17677">MKTKVRYAILRAAFSFSGRIGRTVYGLSLIICTLLSILILTSILQTKGNTTFLVLLYIPIGWFALAQGAKRCHDLGNSGWFQWIPFYYLVLLFGKGDKEANYYGEPPKYKHPKKDTLFEDRPPSDTDSASADQKTETSYGKYNKDYRKNYSKKY</sequence>
<dbReference type="PANTHER" id="PTHR34980:SF3">
    <property type="entry name" value="BLR8105 PROTEIN"/>
    <property type="match status" value="1"/>
</dbReference>
<dbReference type="Pfam" id="PF05656">
    <property type="entry name" value="DUF805"/>
    <property type="match status" value="1"/>
</dbReference>
<dbReference type="GO" id="GO:0005886">
    <property type="term" value="C:plasma membrane"/>
    <property type="evidence" value="ECO:0007669"/>
    <property type="project" value="TreeGrafter"/>
</dbReference>
<evidence type="ECO:0000313" key="3">
    <source>
        <dbReference type="EMBL" id="SDW04573.1"/>
    </source>
</evidence>
<evidence type="ECO:0000256" key="1">
    <source>
        <dbReference type="SAM" id="MobiDB-lite"/>
    </source>
</evidence>
<name>A0A1H2QBG6_9FLAO</name>
<dbReference type="PANTHER" id="PTHR34980">
    <property type="entry name" value="INNER MEMBRANE PROTEIN-RELATED-RELATED"/>
    <property type="match status" value="1"/>
</dbReference>
<gene>
    <name evidence="3" type="ORF">SAMN05444420_101107</name>
</gene>
<keyword evidence="2" id="KW-0472">Membrane</keyword>
<dbReference type="AlphaFoldDB" id="A0A1H2QBG6"/>
<feature type="transmembrane region" description="Helical" evidence="2">
    <location>
        <begin position="50"/>
        <end position="69"/>
    </location>
</feature>
<feature type="compositionally biased region" description="Basic and acidic residues" evidence="1">
    <location>
        <begin position="114"/>
        <end position="124"/>
    </location>
</feature>
<dbReference type="Proteomes" id="UP000182771">
    <property type="component" value="Unassembled WGS sequence"/>
</dbReference>
<feature type="compositionally biased region" description="Polar residues" evidence="1">
    <location>
        <begin position="125"/>
        <end position="140"/>
    </location>
</feature>
<dbReference type="GeneID" id="85018017"/>
<dbReference type="OrthoDB" id="9812349at2"/>
<reference evidence="3 4" key="1">
    <citation type="submission" date="2016-10" db="EMBL/GenBank/DDBJ databases">
        <authorList>
            <person name="Varghese N."/>
            <person name="Submissions S."/>
        </authorList>
    </citation>
    <scope>NUCLEOTIDE SEQUENCE [LARGE SCALE GENOMIC DNA]</scope>
    <source>
        <strain evidence="3 4">DSM 11449</strain>
    </source>
</reference>
<accession>A0A1H2QBG6</accession>
<dbReference type="InterPro" id="IPR008523">
    <property type="entry name" value="DUF805"/>
</dbReference>
<comment type="caution">
    <text evidence="3">The sequence shown here is derived from an EMBL/GenBank/DDBJ whole genome shotgun (WGS) entry which is preliminary data.</text>
</comment>
<keyword evidence="2" id="KW-0812">Transmembrane</keyword>
<dbReference type="RefSeq" id="WP_016419426.1">
    <property type="nucleotide sequence ID" value="NZ_FNND01000001.1"/>
</dbReference>